<evidence type="ECO:0000256" key="1">
    <source>
        <dbReference type="ARBA" id="ARBA00023054"/>
    </source>
</evidence>
<keyword evidence="1 2" id="KW-0175">Coiled coil</keyword>
<evidence type="ECO:0000313" key="6">
    <source>
        <dbReference type="Proteomes" id="UP000694388"/>
    </source>
</evidence>
<evidence type="ECO:0000259" key="4">
    <source>
        <dbReference type="Pfam" id="PF21773"/>
    </source>
</evidence>
<dbReference type="PANTHER" id="PTHR21694:SF35">
    <property type="entry name" value="OUTER DYNEIN ARM-DOCKING COMPLEX SUBUNIT 1"/>
    <property type="match status" value="1"/>
</dbReference>
<dbReference type="GO" id="GO:0005930">
    <property type="term" value="C:axoneme"/>
    <property type="evidence" value="ECO:0007669"/>
    <property type="project" value="TreeGrafter"/>
</dbReference>
<sequence>MDASTAAYVHRQELQNQVIQLQEKAGDDEKHHCNKLWSTQKLLKHERRLQFFLTSKSRERKIQDDASTSQHEDEEEGDMDQQKLLSKGKQKNQNGDENLQHNKPLWEQGEAVTGEHEVSSLLQKFMTAESQNFALFNFINEQRAELEHHHAEVEELHKEIEDYKRSENIREEQRRREYEVLKKQEEEAFAQTVQLEDDLQRVNNIIEELSTGIKRLSTWLGCDELLLTLQTRSSTSATKHPLLCIQSLVEQKINELLTIHTYLLTKDQTQPLDPYKAASLILGHTRKIPLQNLPLPLPSLTKEGIQQTGGIENGDAEKEEEPPFSLTDLRNAVVNQVIRSGLDL</sequence>
<dbReference type="Proteomes" id="UP000694388">
    <property type="component" value="Unplaced"/>
</dbReference>
<feature type="coiled-coil region" evidence="2">
    <location>
        <begin position="139"/>
        <end position="188"/>
    </location>
</feature>
<protein>
    <recommendedName>
        <fullName evidence="4">ODAD1 central coiled coil region domain-containing protein</fullName>
    </recommendedName>
</protein>
<dbReference type="AlphaFoldDB" id="A0A8C4Q3A3"/>
<reference evidence="5" key="1">
    <citation type="submission" date="2025-08" db="UniProtKB">
        <authorList>
            <consortium name="Ensembl"/>
        </authorList>
    </citation>
    <scope>IDENTIFICATION</scope>
</reference>
<evidence type="ECO:0000256" key="2">
    <source>
        <dbReference type="SAM" id="Coils"/>
    </source>
</evidence>
<dbReference type="Pfam" id="PF21773">
    <property type="entry name" value="ODAD1_CC"/>
    <property type="match status" value="1"/>
</dbReference>
<organism evidence="5 6">
    <name type="scientific">Eptatretus burgeri</name>
    <name type="common">Inshore hagfish</name>
    <dbReference type="NCBI Taxonomy" id="7764"/>
    <lineage>
        <taxon>Eukaryota</taxon>
        <taxon>Metazoa</taxon>
        <taxon>Chordata</taxon>
        <taxon>Craniata</taxon>
        <taxon>Vertebrata</taxon>
        <taxon>Cyclostomata</taxon>
        <taxon>Myxini</taxon>
        <taxon>Myxiniformes</taxon>
        <taxon>Myxinidae</taxon>
        <taxon>Eptatretinae</taxon>
        <taxon>Eptatretus</taxon>
    </lineage>
</organism>
<dbReference type="GeneTree" id="ENSGT00950000183364"/>
<dbReference type="InterPro" id="IPR051876">
    <property type="entry name" value="ODA-DC/CCD"/>
</dbReference>
<name>A0A8C4Q3A3_EPTBU</name>
<dbReference type="GO" id="GO:0003341">
    <property type="term" value="P:cilium movement"/>
    <property type="evidence" value="ECO:0007669"/>
    <property type="project" value="TreeGrafter"/>
</dbReference>
<keyword evidence="6" id="KW-1185">Reference proteome</keyword>
<reference evidence="5" key="2">
    <citation type="submission" date="2025-09" db="UniProtKB">
        <authorList>
            <consortium name="Ensembl"/>
        </authorList>
    </citation>
    <scope>IDENTIFICATION</scope>
</reference>
<dbReference type="InterPro" id="IPR049258">
    <property type="entry name" value="ODAD1_CC"/>
</dbReference>
<dbReference type="PANTHER" id="PTHR21694">
    <property type="entry name" value="COILED-COIL DOMAIN-CONTAINING PROTEIN 63"/>
    <property type="match status" value="1"/>
</dbReference>
<dbReference type="Ensembl" id="ENSEBUT00000009798.1">
    <property type="protein sequence ID" value="ENSEBUP00000009276.1"/>
    <property type="gene ID" value="ENSEBUG00000005971.1"/>
</dbReference>
<evidence type="ECO:0000256" key="3">
    <source>
        <dbReference type="SAM" id="MobiDB-lite"/>
    </source>
</evidence>
<feature type="domain" description="ODAD1 central coiled coil region" evidence="4">
    <location>
        <begin position="1"/>
        <end position="225"/>
    </location>
</feature>
<evidence type="ECO:0000313" key="5">
    <source>
        <dbReference type="Ensembl" id="ENSEBUP00000009276.1"/>
    </source>
</evidence>
<feature type="region of interest" description="Disordered" evidence="3">
    <location>
        <begin position="60"/>
        <end position="103"/>
    </location>
</feature>
<accession>A0A8C4Q3A3</accession>
<proteinExistence type="predicted"/>
<dbReference type="GO" id="GO:0036158">
    <property type="term" value="P:outer dynein arm assembly"/>
    <property type="evidence" value="ECO:0007669"/>
    <property type="project" value="TreeGrafter"/>
</dbReference>
<dbReference type="OMA" id="NIEHKAN"/>